<evidence type="ECO:0000313" key="2">
    <source>
        <dbReference type="EMBL" id="OGL66930.1"/>
    </source>
</evidence>
<sequence length="129" mass="13475">MFKRNESNPMAGHADTVIALGVRVEGDFTSKGDVVIDGEVTGTVHTDASLRVGESARIQADVSALSAMVAGEIHGNIRVADRLDLMESSRVHGDIEAQTLSMAPGAVVNGRVSMGAMEAQPADEVEGEE</sequence>
<dbReference type="EMBL" id="MGDT01000004">
    <property type="protein sequence ID" value="OGL66930.1"/>
    <property type="molecule type" value="Genomic_DNA"/>
</dbReference>
<dbReference type="Proteomes" id="UP000177885">
    <property type="component" value="Unassembled WGS sequence"/>
</dbReference>
<dbReference type="PANTHER" id="PTHR35024">
    <property type="entry name" value="HYPOTHETICAL CYTOSOLIC PROTEIN"/>
    <property type="match status" value="1"/>
</dbReference>
<dbReference type="STRING" id="1802385.A2856_00290"/>
<dbReference type="PANTHER" id="PTHR35024:SF4">
    <property type="entry name" value="POLYMER-FORMING CYTOSKELETAL PROTEIN"/>
    <property type="match status" value="1"/>
</dbReference>
<name>A0A1F7TLR9_9BACT</name>
<protein>
    <recommendedName>
        <fullName evidence="4">Cell shape determination protein CcmA</fullName>
    </recommendedName>
</protein>
<reference evidence="2 3" key="1">
    <citation type="journal article" date="2016" name="Nat. Commun.">
        <title>Thousands of microbial genomes shed light on interconnected biogeochemical processes in an aquifer system.</title>
        <authorList>
            <person name="Anantharaman K."/>
            <person name="Brown C.T."/>
            <person name="Hug L.A."/>
            <person name="Sharon I."/>
            <person name="Castelle C.J."/>
            <person name="Probst A.J."/>
            <person name="Thomas B.C."/>
            <person name="Singh A."/>
            <person name="Wilkins M.J."/>
            <person name="Karaoz U."/>
            <person name="Brodie E.L."/>
            <person name="Williams K.H."/>
            <person name="Hubbard S.S."/>
            <person name="Banfield J.F."/>
        </authorList>
    </citation>
    <scope>NUCLEOTIDE SEQUENCE [LARGE SCALE GENOMIC DNA]</scope>
</reference>
<evidence type="ECO:0000256" key="1">
    <source>
        <dbReference type="ARBA" id="ARBA00044755"/>
    </source>
</evidence>
<dbReference type="InterPro" id="IPR007607">
    <property type="entry name" value="BacA/B"/>
</dbReference>
<proteinExistence type="inferred from homology"/>
<gene>
    <name evidence="2" type="ORF">A2856_00290</name>
</gene>
<comment type="similarity">
    <text evidence="1">Belongs to the bactofilin family.</text>
</comment>
<evidence type="ECO:0008006" key="4">
    <source>
        <dbReference type="Google" id="ProtNLM"/>
    </source>
</evidence>
<organism evidence="2 3">
    <name type="scientific">Candidatus Uhrbacteria bacterium RIFCSPHIGHO2_01_FULL_63_20</name>
    <dbReference type="NCBI Taxonomy" id="1802385"/>
    <lineage>
        <taxon>Bacteria</taxon>
        <taxon>Candidatus Uhriibacteriota</taxon>
    </lineage>
</organism>
<evidence type="ECO:0000313" key="3">
    <source>
        <dbReference type="Proteomes" id="UP000177885"/>
    </source>
</evidence>
<accession>A0A1F7TLR9</accession>
<comment type="caution">
    <text evidence="2">The sequence shown here is derived from an EMBL/GenBank/DDBJ whole genome shotgun (WGS) entry which is preliminary data.</text>
</comment>
<dbReference type="Pfam" id="PF04519">
    <property type="entry name" value="Bactofilin"/>
    <property type="match status" value="1"/>
</dbReference>
<dbReference type="AlphaFoldDB" id="A0A1F7TLR9"/>